<gene>
    <name evidence="1" type="ORF">PJU73_02965</name>
</gene>
<organism evidence="1 2">
    <name type="scientific">Neisseria lisongii</name>
    <dbReference type="NCBI Taxonomy" id="2912188"/>
    <lineage>
        <taxon>Bacteria</taxon>
        <taxon>Pseudomonadati</taxon>
        <taxon>Pseudomonadota</taxon>
        <taxon>Betaproteobacteria</taxon>
        <taxon>Neisseriales</taxon>
        <taxon>Neisseriaceae</taxon>
        <taxon>Neisseria</taxon>
    </lineage>
</organism>
<dbReference type="Proteomes" id="UP001221268">
    <property type="component" value="Chromosome"/>
</dbReference>
<accession>A0ABY7RLH1</accession>
<dbReference type="InterPro" id="IPR007488">
    <property type="entry name" value="DUF535"/>
</dbReference>
<protein>
    <submittedName>
        <fullName evidence="1">DUF535 family protein</fullName>
    </submittedName>
</protein>
<keyword evidence="2" id="KW-1185">Reference proteome</keyword>
<evidence type="ECO:0000313" key="2">
    <source>
        <dbReference type="Proteomes" id="UP001221268"/>
    </source>
</evidence>
<sequence>MADFSFPDFRAVYNYAPKYQIQHLKFALRTLFHRRQIRAFERFVNSSAAYQHFFTALPQDAYPLLHTYIDKRFRAADRLKHMSADLATAKAAFGEDIFSRLNLRENSIALSPLSDGLILCLNRNTNCMDEGWWAVSLRNDDNRILYSATFAFIDGRIIIASVQGPAGAEAKDQVRRLTKQLHGLRPQNLMTVALQYLAAALTGTHAAGIAHDHQVKLRWRLKKRVQMNYDSFWQEAGGTLQSDGYWHLPEQPARKPLTEIESKKRSMYRKRYEMLDILAENIRQRFAANIRPSENRPLANSAD</sequence>
<dbReference type="Pfam" id="PF04393">
    <property type="entry name" value="DUF535"/>
    <property type="match status" value="1"/>
</dbReference>
<evidence type="ECO:0000313" key="1">
    <source>
        <dbReference type="EMBL" id="WCL72086.1"/>
    </source>
</evidence>
<reference evidence="1 2" key="1">
    <citation type="submission" date="2023-01" db="EMBL/GenBank/DDBJ databases">
        <authorList>
            <person name="Yang C."/>
        </authorList>
    </citation>
    <scope>NUCLEOTIDE SEQUENCE [LARGE SCALE GENOMIC DNA]</scope>
    <source>
        <strain evidence="1 2">ZJ106</strain>
    </source>
</reference>
<dbReference type="PANTHER" id="PTHR38785:SF1">
    <property type="entry name" value="HOMOLOG OF VIRK"/>
    <property type="match status" value="1"/>
</dbReference>
<name>A0ABY7RLH1_9NEIS</name>
<proteinExistence type="predicted"/>
<dbReference type="RefSeq" id="WP_237091068.1">
    <property type="nucleotide sequence ID" value="NZ_CP116766.1"/>
</dbReference>
<dbReference type="PANTHER" id="PTHR38785">
    <property type="entry name" value="HOMOLOG OF VIRK"/>
    <property type="match status" value="1"/>
</dbReference>
<dbReference type="EMBL" id="CP116766">
    <property type="protein sequence ID" value="WCL72086.1"/>
    <property type="molecule type" value="Genomic_DNA"/>
</dbReference>